<feature type="region of interest" description="Disordered" evidence="1">
    <location>
        <begin position="52"/>
        <end position="75"/>
    </location>
</feature>
<gene>
    <name evidence="2" type="ORF">SNEC2469_LOCUS30231</name>
</gene>
<evidence type="ECO:0000256" key="1">
    <source>
        <dbReference type="SAM" id="MobiDB-lite"/>
    </source>
</evidence>
<name>A0A813BC04_9DINO</name>
<dbReference type="EMBL" id="CAJNJA010069982">
    <property type="protein sequence ID" value="CAE7899662.1"/>
    <property type="molecule type" value="Genomic_DNA"/>
</dbReference>
<feature type="non-terminal residue" evidence="2">
    <location>
        <position position="1"/>
    </location>
</feature>
<dbReference type="AlphaFoldDB" id="A0A813BC04"/>
<dbReference type="OrthoDB" id="436887at2759"/>
<evidence type="ECO:0000313" key="2">
    <source>
        <dbReference type="EMBL" id="CAE7899662.1"/>
    </source>
</evidence>
<proteinExistence type="predicted"/>
<comment type="caution">
    <text evidence="2">The sequence shown here is derived from an EMBL/GenBank/DDBJ whole genome shotgun (WGS) entry which is preliminary data.</text>
</comment>
<organism evidence="2 3">
    <name type="scientific">Symbiodinium necroappetens</name>
    <dbReference type="NCBI Taxonomy" id="1628268"/>
    <lineage>
        <taxon>Eukaryota</taxon>
        <taxon>Sar</taxon>
        <taxon>Alveolata</taxon>
        <taxon>Dinophyceae</taxon>
        <taxon>Suessiales</taxon>
        <taxon>Symbiodiniaceae</taxon>
        <taxon>Symbiodinium</taxon>
    </lineage>
</organism>
<protein>
    <submittedName>
        <fullName evidence="2">Uncharacterized protein</fullName>
    </submittedName>
</protein>
<reference evidence="2" key="1">
    <citation type="submission" date="2021-02" db="EMBL/GenBank/DDBJ databases">
        <authorList>
            <person name="Dougan E. K."/>
            <person name="Rhodes N."/>
            <person name="Thang M."/>
            <person name="Chan C."/>
        </authorList>
    </citation>
    <scope>NUCLEOTIDE SEQUENCE</scope>
</reference>
<evidence type="ECO:0000313" key="3">
    <source>
        <dbReference type="Proteomes" id="UP000601435"/>
    </source>
</evidence>
<accession>A0A813BC04</accession>
<keyword evidence="3" id="KW-1185">Reference proteome</keyword>
<dbReference type="Proteomes" id="UP000601435">
    <property type="component" value="Unassembled WGS sequence"/>
</dbReference>
<sequence length="75" mass="8097">MAAAQERQLEQDSIAKKLAFIDSKVATGQSIGDGYAPLALCDWEATFQEVEEPQPALTISPASETWQAHGDDESC</sequence>